<dbReference type="SUPFAM" id="SSF47699">
    <property type="entry name" value="Bifunctional inhibitor/lipid-transfer protein/seed storage 2S albumin"/>
    <property type="match status" value="1"/>
</dbReference>
<dbReference type="AlphaFoldDB" id="A0AAV7H197"/>
<dbReference type="Pfam" id="PF14368">
    <property type="entry name" value="LTP_2"/>
    <property type="match status" value="1"/>
</dbReference>
<proteinExistence type="predicted"/>
<accession>A0AAV7H197</accession>
<gene>
    <name evidence="2" type="ORF">IEQ34_002582</name>
</gene>
<dbReference type="InterPro" id="IPR016140">
    <property type="entry name" value="Bifunc_inhib/LTP/seed_store"/>
</dbReference>
<evidence type="ECO:0000259" key="1">
    <source>
        <dbReference type="Pfam" id="PF14368"/>
    </source>
</evidence>
<reference evidence="2 3" key="1">
    <citation type="journal article" date="2021" name="Hortic Res">
        <title>Chromosome-scale assembly of the Dendrobium chrysotoxum genome enhances the understanding of orchid evolution.</title>
        <authorList>
            <person name="Zhang Y."/>
            <person name="Zhang G.Q."/>
            <person name="Zhang D."/>
            <person name="Liu X.D."/>
            <person name="Xu X.Y."/>
            <person name="Sun W.H."/>
            <person name="Yu X."/>
            <person name="Zhu X."/>
            <person name="Wang Z.W."/>
            <person name="Zhao X."/>
            <person name="Zhong W.Y."/>
            <person name="Chen H."/>
            <person name="Yin W.L."/>
            <person name="Huang T."/>
            <person name="Niu S.C."/>
            <person name="Liu Z.J."/>
        </authorList>
    </citation>
    <scope>NUCLEOTIDE SEQUENCE [LARGE SCALE GENOMIC DNA]</scope>
    <source>
        <strain evidence="2">Lindl</strain>
    </source>
</reference>
<dbReference type="Proteomes" id="UP000775213">
    <property type="component" value="Unassembled WGS sequence"/>
</dbReference>
<dbReference type="PANTHER" id="PTHR33122">
    <property type="entry name" value="LIPID BINDING PROTEIN-RELATED"/>
    <property type="match status" value="1"/>
</dbReference>
<protein>
    <recommendedName>
        <fullName evidence="1">Bifunctional inhibitor/plant lipid transfer protein/seed storage helical domain-containing protein</fullName>
    </recommendedName>
</protein>
<dbReference type="EMBL" id="JAGFBR010000004">
    <property type="protein sequence ID" value="KAH0467549.1"/>
    <property type="molecule type" value="Genomic_DNA"/>
</dbReference>
<dbReference type="PANTHER" id="PTHR33122:SF4">
    <property type="entry name" value="OS04G0415800 PROTEIN"/>
    <property type="match status" value="1"/>
</dbReference>
<dbReference type="InterPro" id="IPR039265">
    <property type="entry name" value="DIR1-like"/>
</dbReference>
<dbReference type="PROSITE" id="PS51257">
    <property type="entry name" value="PROKAR_LIPOPROTEIN"/>
    <property type="match status" value="1"/>
</dbReference>
<evidence type="ECO:0000313" key="2">
    <source>
        <dbReference type="EMBL" id="KAH0467549.1"/>
    </source>
</evidence>
<comment type="caution">
    <text evidence="2">The sequence shown here is derived from an EMBL/GenBank/DDBJ whole genome shotgun (WGS) entry which is preliminary data.</text>
</comment>
<organism evidence="2 3">
    <name type="scientific">Dendrobium chrysotoxum</name>
    <name type="common">Orchid</name>
    <dbReference type="NCBI Taxonomy" id="161865"/>
    <lineage>
        <taxon>Eukaryota</taxon>
        <taxon>Viridiplantae</taxon>
        <taxon>Streptophyta</taxon>
        <taxon>Embryophyta</taxon>
        <taxon>Tracheophyta</taxon>
        <taxon>Spermatophyta</taxon>
        <taxon>Magnoliopsida</taxon>
        <taxon>Liliopsida</taxon>
        <taxon>Asparagales</taxon>
        <taxon>Orchidaceae</taxon>
        <taxon>Epidendroideae</taxon>
        <taxon>Malaxideae</taxon>
        <taxon>Dendrobiinae</taxon>
        <taxon>Dendrobium</taxon>
    </lineage>
</organism>
<dbReference type="Gene3D" id="1.10.110.10">
    <property type="entry name" value="Plant lipid-transfer and hydrophobic proteins"/>
    <property type="match status" value="1"/>
</dbReference>
<sequence>MWEYFCRYNGLSNGSMCFGFAGCECCSFSIMLLGSSKIGQNPKCLCAVMLSNTAKSAGVNPGVAVTIPKRCEISNRPVGYKSGGELAFYWFDVMNNLLLILMFRCACIIDCRLYFALKVDYIWFIV</sequence>
<feature type="domain" description="Bifunctional inhibitor/plant lipid transfer protein/seed storage helical" evidence="1">
    <location>
        <begin position="36"/>
        <end position="77"/>
    </location>
</feature>
<name>A0AAV7H197_DENCH</name>
<dbReference type="InterPro" id="IPR036312">
    <property type="entry name" value="Bifun_inhib/LTP/seed_sf"/>
</dbReference>
<evidence type="ECO:0000313" key="3">
    <source>
        <dbReference type="Proteomes" id="UP000775213"/>
    </source>
</evidence>
<dbReference type="GO" id="GO:0005504">
    <property type="term" value="F:fatty acid binding"/>
    <property type="evidence" value="ECO:0007669"/>
    <property type="project" value="InterPro"/>
</dbReference>
<keyword evidence="3" id="KW-1185">Reference proteome</keyword>
<dbReference type="CDD" id="cd00010">
    <property type="entry name" value="AAI_LTSS"/>
    <property type="match status" value="1"/>
</dbReference>
<dbReference type="GO" id="GO:0009627">
    <property type="term" value="P:systemic acquired resistance"/>
    <property type="evidence" value="ECO:0007669"/>
    <property type="project" value="InterPro"/>
</dbReference>